<keyword evidence="3" id="KW-1185">Reference proteome</keyword>
<evidence type="ECO:0000313" key="3">
    <source>
        <dbReference type="Proteomes" id="UP001194468"/>
    </source>
</evidence>
<accession>A0AAD4C1Y5</accession>
<evidence type="ECO:0000256" key="1">
    <source>
        <dbReference type="SAM" id="MobiDB-lite"/>
    </source>
</evidence>
<feature type="region of interest" description="Disordered" evidence="1">
    <location>
        <begin position="372"/>
        <end position="410"/>
    </location>
</feature>
<evidence type="ECO:0000313" key="2">
    <source>
        <dbReference type="EMBL" id="KAF8445086.1"/>
    </source>
</evidence>
<feature type="region of interest" description="Disordered" evidence="1">
    <location>
        <begin position="1"/>
        <end position="25"/>
    </location>
</feature>
<feature type="compositionally biased region" description="Basic and acidic residues" evidence="1">
    <location>
        <begin position="1"/>
        <end position="10"/>
    </location>
</feature>
<reference evidence="2" key="1">
    <citation type="submission" date="2019-10" db="EMBL/GenBank/DDBJ databases">
        <authorList>
            <consortium name="DOE Joint Genome Institute"/>
            <person name="Kuo A."/>
            <person name="Miyauchi S."/>
            <person name="Kiss E."/>
            <person name="Drula E."/>
            <person name="Kohler A."/>
            <person name="Sanchez-Garcia M."/>
            <person name="Andreopoulos B."/>
            <person name="Barry K.W."/>
            <person name="Bonito G."/>
            <person name="Buee M."/>
            <person name="Carver A."/>
            <person name="Chen C."/>
            <person name="Cichocki N."/>
            <person name="Clum A."/>
            <person name="Culley D."/>
            <person name="Crous P.W."/>
            <person name="Fauchery L."/>
            <person name="Girlanda M."/>
            <person name="Hayes R."/>
            <person name="Keri Z."/>
            <person name="LaButti K."/>
            <person name="Lipzen A."/>
            <person name="Lombard V."/>
            <person name="Magnuson J."/>
            <person name="Maillard F."/>
            <person name="Morin E."/>
            <person name="Murat C."/>
            <person name="Nolan M."/>
            <person name="Ohm R."/>
            <person name="Pangilinan J."/>
            <person name="Pereira M."/>
            <person name="Perotto S."/>
            <person name="Peter M."/>
            <person name="Riley R."/>
            <person name="Sitrit Y."/>
            <person name="Stielow B."/>
            <person name="Szollosi G."/>
            <person name="Zifcakova L."/>
            <person name="Stursova M."/>
            <person name="Spatafora J.W."/>
            <person name="Tedersoo L."/>
            <person name="Vaario L.-M."/>
            <person name="Yamada A."/>
            <person name="Yan M."/>
            <person name="Wang P."/>
            <person name="Xu J."/>
            <person name="Bruns T."/>
            <person name="Baldrian P."/>
            <person name="Vilgalys R."/>
            <person name="Henrissat B."/>
            <person name="Grigoriev I.V."/>
            <person name="Hibbett D."/>
            <person name="Nagy L.G."/>
            <person name="Martin F.M."/>
        </authorList>
    </citation>
    <scope>NUCLEOTIDE SEQUENCE</scope>
    <source>
        <strain evidence="2">BED1</strain>
    </source>
</reference>
<dbReference type="Proteomes" id="UP001194468">
    <property type="component" value="Unassembled WGS sequence"/>
</dbReference>
<reference evidence="2" key="2">
    <citation type="journal article" date="2020" name="Nat. Commun.">
        <title>Large-scale genome sequencing of mycorrhizal fungi provides insights into the early evolution of symbiotic traits.</title>
        <authorList>
            <person name="Miyauchi S."/>
            <person name="Kiss E."/>
            <person name="Kuo A."/>
            <person name="Drula E."/>
            <person name="Kohler A."/>
            <person name="Sanchez-Garcia M."/>
            <person name="Morin E."/>
            <person name="Andreopoulos B."/>
            <person name="Barry K.W."/>
            <person name="Bonito G."/>
            <person name="Buee M."/>
            <person name="Carver A."/>
            <person name="Chen C."/>
            <person name="Cichocki N."/>
            <person name="Clum A."/>
            <person name="Culley D."/>
            <person name="Crous P.W."/>
            <person name="Fauchery L."/>
            <person name="Girlanda M."/>
            <person name="Hayes R.D."/>
            <person name="Keri Z."/>
            <person name="LaButti K."/>
            <person name="Lipzen A."/>
            <person name="Lombard V."/>
            <person name="Magnuson J."/>
            <person name="Maillard F."/>
            <person name="Murat C."/>
            <person name="Nolan M."/>
            <person name="Ohm R.A."/>
            <person name="Pangilinan J."/>
            <person name="Pereira M.F."/>
            <person name="Perotto S."/>
            <person name="Peter M."/>
            <person name="Pfister S."/>
            <person name="Riley R."/>
            <person name="Sitrit Y."/>
            <person name="Stielow J.B."/>
            <person name="Szollosi G."/>
            <person name="Zifcakova L."/>
            <person name="Stursova M."/>
            <person name="Spatafora J.W."/>
            <person name="Tedersoo L."/>
            <person name="Vaario L.M."/>
            <person name="Yamada A."/>
            <person name="Yan M."/>
            <person name="Wang P."/>
            <person name="Xu J."/>
            <person name="Bruns T."/>
            <person name="Baldrian P."/>
            <person name="Vilgalys R."/>
            <person name="Dunand C."/>
            <person name="Henrissat B."/>
            <person name="Grigoriev I.V."/>
            <person name="Hibbett D."/>
            <person name="Nagy L.G."/>
            <person name="Martin F.M."/>
        </authorList>
    </citation>
    <scope>NUCLEOTIDE SEQUENCE</scope>
    <source>
        <strain evidence="2">BED1</strain>
    </source>
</reference>
<sequence length="426" mass="48530">MDHSNSDRSGSDGQGSEFHPNSEIRTGASTTLSRRLYHESVSDEAKKRVLAVDPHKGRCLIENCNPARAVKFAHCYPRRLTKDSAQMASLEYWWDMKYCTLNLDTRYNIFPGMPLPLDLSKGSFHLVFLLVNASLHHMFDKPNTFPSWTLLPTDEVIMKFWNTLERGEDRQLHASRGKFPIFSDQLFRYRLITLPEGMLKGCVITRQHTVTGDDTPSLDHFCLYAYPFHDYPIVESHLRPHFVILEAGRKLKQLPLEYIPGLFAQYPILVQVSNLYASWTAAISRHVLADENFNPPPSQEDSEDEDEDDNKTVRGRYNNPPKRFGGDGSPTKPLKRVKTGKGDDGKGGKRKRDAEVEAVVDDEMGSRRYEVARNAGPFSRPSRRSWSKSFSLSGETLRDHNKRVGKVPTSQRIPEWLDPCPVPVSL</sequence>
<dbReference type="EMBL" id="WHUW01000006">
    <property type="protein sequence ID" value="KAF8445086.1"/>
    <property type="molecule type" value="Genomic_DNA"/>
</dbReference>
<proteinExistence type="predicted"/>
<gene>
    <name evidence="2" type="ORF">L210DRAFT_3758925</name>
</gene>
<feature type="compositionally biased region" description="Basic and acidic residues" evidence="1">
    <location>
        <begin position="340"/>
        <end position="355"/>
    </location>
</feature>
<feature type="compositionally biased region" description="Acidic residues" evidence="1">
    <location>
        <begin position="300"/>
        <end position="309"/>
    </location>
</feature>
<name>A0AAD4C1Y5_BOLED</name>
<evidence type="ECO:0008006" key="4">
    <source>
        <dbReference type="Google" id="ProtNLM"/>
    </source>
</evidence>
<feature type="region of interest" description="Disordered" evidence="1">
    <location>
        <begin position="290"/>
        <end position="359"/>
    </location>
</feature>
<dbReference type="AlphaFoldDB" id="A0AAD4C1Y5"/>
<comment type="caution">
    <text evidence="2">The sequence shown here is derived from an EMBL/GenBank/DDBJ whole genome shotgun (WGS) entry which is preliminary data.</text>
</comment>
<organism evidence="2 3">
    <name type="scientific">Boletus edulis BED1</name>
    <dbReference type="NCBI Taxonomy" id="1328754"/>
    <lineage>
        <taxon>Eukaryota</taxon>
        <taxon>Fungi</taxon>
        <taxon>Dikarya</taxon>
        <taxon>Basidiomycota</taxon>
        <taxon>Agaricomycotina</taxon>
        <taxon>Agaricomycetes</taxon>
        <taxon>Agaricomycetidae</taxon>
        <taxon>Boletales</taxon>
        <taxon>Boletineae</taxon>
        <taxon>Boletaceae</taxon>
        <taxon>Boletoideae</taxon>
        <taxon>Boletus</taxon>
    </lineage>
</organism>
<protein>
    <recommendedName>
        <fullName evidence="4">HNH nuclease domain-containing protein</fullName>
    </recommendedName>
</protein>